<feature type="region of interest" description="Disordered" evidence="1">
    <location>
        <begin position="79"/>
        <end position="127"/>
    </location>
</feature>
<gene>
    <name evidence="2" type="ORF">CY34DRAFT_730928</name>
</gene>
<organism evidence="2 3">
    <name type="scientific">Suillus luteus UH-Slu-Lm8-n1</name>
    <dbReference type="NCBI Taxonomy" id="930992"/>
    <lineage>
        <taxon>Eukaryota</taxon>
        <taxon>Fungi</taxon>
        <taxon>Dikarya</taxon>
        <taxon>Basidiomycota</taxon>
        <taxon>Agaricomycotina</taxon>
        <taxon>Agaricomycetes</taxon>
        <taxon>Agaricomycetidae</taxon>
        <taxon>Boletales</taxon>
        <taxon>Suillineae</taxon>
        <taxon>Suillaceae</taxon>
        <taxon>Suillus</taxon>
    </lineage>
</organism>
<proteinExistence type="predicted"/>
<dbReference type="Proteomes" id="UP000054485">
    <property type="component" value="Unassembled WGS sequence"/>
</dbReference>
<accession>A0A0D0AD15</accession>
<dbReference type="AlphaFoldDB" id="A0A0D0AD15"/>
<evidence type="ECO:0000313" key="3">
    <source>
        <dbReference type="Proteomes" id="UP000054485"/>
    </source>
</evidence>
<protein>
    <submittedName>
        <fullName evidence="2">Uncharacterized protein</fullName>
    </submittedName>
</protein>
<reference evidence="2 3" key="1">
    <citation type="submission" date="2014-04" db="EMBL/GenBank/DDBJ databases">
        <authorList>
            <consortium name="DOE Joint Genome Institute"/>
            <person name="Kuo A."/>
            <person name="Ruytinx J."/>
            <person name="Rineau F."/>
            <person name="Colpaert J."/>
            <person name="Kohler A."/>
            <person name="Nagy L.G."/>
            <person name="Floudas D."/>
            <person name="Copeland A."/>
            <person name="Barry K.W."/>
            <person name="Cichocki N."/>
            <person name="Veneault-Fourrey C."/>
            <person name="LaButti K."/>
            <person name="Lindquist E.A."/>
            <person name="Lipzen A."/>
            <person name="Lundell T."/>
            <person name="Morin E."/>
            <person name="Murat C."/>
            <person name="Sun H."/>
            <person name="Tunlid A."/>
            <person name="Henrissat B."/>
            <person name="Grigoriev I.V."/>
            <person name="Hibbett D.S."/>
            <person name="Martin F."/>
            <person name="Nordberg H.P."/>
            <person name="Cantor M.N."/>
            <person name="Hua S.X."/>
        </authorList>
    </citation>
    <scope>NUCLEOTIDE SEQUENCE [LARGE SCALE GENOMIC DNA]</scope>
    <source>
        <strain evidence="2 3">UH-Slu-Lm8-n1</strain>
    </source>
</reference>
<dbReference type="InParanoid" id="A0A0D0AD15"/>
<sequence length="351" mass="37775">MDVDWCLSCDRRIVIICLSLLLDHISLQPQDGLASASGPYCSPECLSYAQPASSSPRLATQVAPPAPNTHRIHQWAAGIPPHVPAGAPSSPFAEAFGPSSASNQSTRRSPSPRARSQATPKLIERTSATAPVPTLCVSSPAQVRPLPPARSTHCAYFNGNTASNTTASMSEASTSLTSLLSEPLVATPDEDSPFGIGAFVRSWVHRDREHAKSSNEEVVEEIKTYFPPYLTAKTSPPRSKKAKINQLPTPAPVIRQKFPVMKATHFNDRDRSTPTDSHTPTPVVFPSCRTAELDWDDDEESFIPQAHFQHKFELSPSLAPSASSSTGSSILLMAPKRSGVRARRGGRAIAP</sequence>
<evidence type="ECO:0000313" key="2">
    <source>
        <dbReference type="EMBL" id="KIK48125.1"/>
    </source>
</evidence>
<feature type="compositionally biased region" description="Low complexity" evidence="1">
    <location>
        <begin position="104"/>
        <end position="119"/>
    </location>
</feature>
<dbReference type="OrthoDB" id="2210012at2759"/>
<reference evidence="3" key="2">
    <citation type="submission" date="2015-01" db="EMBL/GenBank/DDBJ databases">
        <title>Evolutionary Origins and Diversification of the Mycorrhizal Mutualists.</title>
        <authorList>
            <consortium name="DOE Joint Genome Institute"/>
            <consortium name="Mycorrhizal Genomics Consortium"/>
            <person name="Kohler A."/>
            <person name="Kuo A."/>
            <person name="Nagy L.G."/>
            <person name="Floudas D."/>
            <person name="Copeland A."/>
            <person name="Barry K.W."/>
            <person name="Cichocki N."/>
            <person name="Veneault-Fourrey C."/>
            <person name="LaButti K."/>
            <person name="Lindquist E.A."/>
            <person name="Lipzen A."/>
            <person name="Lundell T."/>
            <person name="Morin E."/>
            <person name="Murat C."/>
            <person name="Riley R."/>
            <person name="Ohm R."/>
            <person name="Sun H."/>
            <person name="Tunlid A."/>
            <person name="Henrissat B."/>
            <person name="Grigoriev I.V."/>
            <person name="Hibbett D.S."/>
            <person name="Martin F."/>
        </authorList>
    </citation>
    <scope>NUCLEOTIDE SEQUENCE [LARGE SCALE GENOMIC DNA]</scope>
    <source>
        <strain evidence="3">UH-Slu-Lm8-n1</strain>
    </source>
</reference>
<keyword evidence="3" id="KW-1185">Reference proteome</keyword>
<dbReference type="HOGENOM" id="CLU_831874_0_0_1"/>
<feature type="region of interest" description="Disordered" evidence="1">
    <location>
        <begin position="266"/>
        <end position="285"/>
    </location>
</feature>
<evidence type="ECO:0000256" key="1">
    <source>
        <dbReference type="SAM" id="MobiDB-lite"/>
    </source>
</evidence>
<name>A0A0D0AD15_9AGAM</name>
<dbReference type="EMBL" id="KN835140">
    <property type="protein sequence ID" value="KIK48125.1"/>
    <property type="molecule type" value="Genomic_DNA"/>
</dbReference>